<evidence type="ECO:0000313" key="3">
    <source>
        <dbReference type="Proteomes" id="UP000282388"/>
    </source>
</evidence>
<dbReference type="Proteomes" id="UP000282388">
    <property type="component" value="Unassembled WGS sequence"/>
</dbReference>
<gene>
    <name evidence="2" type="ORF">D7V32_03530</name>
</gene>
<dbReference type="RefSeq" id="WP_120401536.1">
    <property type="nucleotide sequence ID" value="NZ_RAXV01000004.1"/>
</dbReference>
<dbReference type="Pfam" id="PF10881">
    <property type="entry name" value="DUF2726"/>
    <property type="match status" value="1"/>
</dbReference>
<protein>
    <submittedName>
        <fullName evidence="2">DUF2726 domain-containing protein</fullName>
    </submittedName>
</protein>
<accession>A0A3A8EHF4</accession>
<comment type="caution">
    <text evidence="2">The sequence shown here is derived from an EMBL/GenBank/DDBJ whole genome shotgun (WGS) entry which is preliminary data.</text>
</comment>
<dbReference type="InterPro" id="IPR024402">
    <property type="entry name" value="DUF2726"/>
</dbReference>
<keyword evidence="3" id="KW-1185">Reference proteome</keyword>
<reference evidence="2 3" key="1">
    <citation type="submission" date="2018-09" db="EMBL/GenBank/DDBJ databases">
        <title>The draft genome of Acinetobacter spp. strains.</title>
        <authorList>
            <person name="Qin J."/>
            <person name="Feng Y."/>
            <person name="Zong Z."/>
        </authorList>
    </citation>
    <scope>NUCLEOTIDE SEQUENCE [LARGE SCALE GENOMIC DNA]</scope>
    <source>
        <strain evidence="2 3">WCHAc060012</strain>
    </source>
</reference>
<proteinExistence type="predicted"/>
<feature type="domain" description="DUF2726" evidence="1">
    <location>
        <begin position="37"/>
        <end position="145"/>
    </location>
</feature>
<dbReference type="AlphaFoldDB" id="A0A3A8EHF4"/>
<organism evidence="2 3">
    <name type="scientific">Acinetobacter tianfuensis</name>
    <dbReference type="NCBI Taxonomy" id="2419603"/>
    <lineage>
        <taxon>Bacteria</taxon>
        <taxon>Pseudomonadati</taxon>
        <taxon>Pseudomonadota</taxon>
        <taxon>Gammaproteobacteria</taxon>
        <taxon>Moraxellales</taxon>
        <taxon>Moraxellaceae</taxon>
        <taxon>Acinetobacter</taxon>
    </lineage>
</organism>
<dbReference type="EMBL" id="RAXV01000004">
    <property type="protein sequence ID" value="RKG33548.1"/>
    <property type="molecule type" value="Genomic_DNA"/>
</dbReference>
<evidence type="ECO:0000313" key="2">
    <source>
        <dbReference type="EMBL" id="RKG33548.1"/>
    </source>
</evidence>
<dbReference type="OrthoDB" id="6710820at2"/>
<name>A0A3A8EHF4_9GAMM</name>
<evidence type="ECO:0000259" key="1">
    <source>
        <dbReference type="Pfam" id="PF10881"/>
    </source>
</evidence>
<sequence length="183" mass="21455">MAIYIVMGSLMLLCMLMIAWKSLETGGKQQDSALKQRAIFNINEQLTYTRLKEILPAHIILAHVSFDALLTTKYYRTRNKYRNMVADFVVLDRNHQVTAIVALDDPMVLKRQQVSQYQDALLEMAGYRVVRYEDVPEYLQLREDFLNFPVQQKVLHKPNGLKKYHLYSDLERKKVKLLGQFQS</sequence>